<evidence type="ECO:0000256" key="1">
    <source>
        <dbReference type="ARBA" id="ARBA00004141"/>
    </source>
</evidence>
<keyword evidence="4 6" id="KW-0472">Membrane</keyword>
<dbReference type="PANTHER" id="PTHR23507">
    <property type="entry name" value="ZGC:174356"/>
    <property type="match status" value="1"/>
</dbReference>
<feature type="transmembrane region" description="Helical" evidence="6">
    <location>
        <begin position="638"/>
        <end position="656"/>
    </location>
</feature>
<dbReference type="SUPFAM" id="SSF103473">
    <property type="entry name" value="MFS general substrate transporter"/>
    <property type="match status" value="1"/>
</dbReference>
<evidence type="ECO:0000313" key="7">
    <source>
        <dbReference type="EMBL" id="KAF8912145.1"/>
    </source>
</evidence>
<feature type="transmembrane region" description="Helical" evidence="6">
    <location>
        <begin position="341"/>
        <end position="363"/>
    </location>
</feature>
<feature type="transmembrane region" description="Helical" evidence="6">
    <location>
        <begin position="213"/>
        <end position="232"/>
    </location>
</feature>
<sequence length="720" mass="78664">MPTPEHSLPRTSRSRSRAPDLSRTTTTSSVPYISQAESLILPEGAVGDEATELLQEFVHPHHHGAEATLVGFETPSENGSNDLDKKTKVPWWKRPSPWWILAVMPFTAIATSATLAPRIEIYTMLACSVHKPDVFRKNFPDVEWDLHGFSLGTADLNISPSVYSITPAAHTPIVSVPGDLPSFTIVRDNGTITPPRRNLCASDPVVQAAVAKLTAVISTAMGVLSCITTGWWGAFSDRHGRTRVMGISVLALLVTDFNFIMVALFSRHMPGGYWFLVVGPVVEGLLGGLTTGIAAIHGYLADTTTESTRSRIFSLSLGLLFTGMAIGPTLGSLLIRFTGQTLSVFFVAFVTHIVYSILVWTVLPESLSKDKMQKVRIKYAADLLDAASERKRNPAIGLLVRLRRLFTFLSPLTVFYPKKEKTSGNPLKRPRKDYNLTFVAIAFGLNISIMGSFSYKFQYAASNFGWSAETLGYWLSLVGAARAFYLTIILPIALKLFKPKPIVIEIPAEPRETTPLLQSTDGTQPTPRTVTKEIHSPAFDLALGRFSLLVEVVGYTLMGISPTALMFTTFGILGSLGSGFSPATQSVMLALYARRGGTEIGRLFGALSVVQALSSQIIGPAVYGLVYMKTVATYPRTIFWVTVSTVTTSFILINFVRLPNGSDYRRESLADVEERIPILDEHAHLQEDTLVDAETHNRVDAAETDGILERPAVSYSSTGN</sequence>
<comment type="subcellular location">
    <subcellularLocation>
        <location evidence="1">Membrane</location>
        <topology evidence="1">Multi-pass membrane protein</topology>
    </subcellularLocation>
</comment>
<dbReference type="GO" id="GO:0016020">
    <property type="term" value="C:membrane"/>
    <property type="evidence" value="ECO:0007669"/>
    <property type="project" value="UniProtKB-SubCell"/>
</dbReference>
<evidence type="ECO:0000256" key="4">
    <source>
        <dbReference type="ARBA" id="ARBA00023136"/>
    </source>
</evidence>
<accession>A0A9P5TTB7</accession>
<dbReference type="GO" id="GO:0022857">
    <property type="term" value="F:transmembrane transporter activity"/>
    <property type="evidence" value="ECO:0007669"/>
    <property type="project" value="InterPro"/>
</dbReference>
<evidence type="ECO:0000256" key="3">
    <source>
        <dbReference type="ARBA" id="ARBA00022989"/>
    </source>
</evidence>
<gene>
    <name evidence="7" type="ORF">CPB84DRAFT_1701203</name>
</gene>
<keyword evidence="3 6" id="KW-1133">Transmembrane helix</keyword>
<dbReference type="EMBL" id="JADNYJ010000003">
    <property type="protein sequence ID" value="KAF8912145.1"/>
    <property type="molecule type" value="Genomic_DNA"/>
</dbReference>
<name>A0A9P5TTB7_GYMJU</name>
<evidence type="ECO:0000256" key="5">
    <source>
        <dbReference type="SAM" id="MobiDB-lite"/>
    </source>
</evidence>
<dbReference type="Proteomes" id="UP000724874">
    <property type="component" value="Unassembled WGS sequence"/>
</dbReference>
<organism evidence="7 8">
    <name type="scientific">Gymnopilus junonius</name>
    <name type="common">Spectacular rustgill mushroom</name>
    <name type="synonym">Gymnopilus spectabilis subsp. junonius</name>
    <dbReference type="NCBI Taxonomy" id="109634"/>
    <lineage>
        <taxon>Eukaryota</taxon>
        <taxon>Fungi</taxon>
        <taxon>Dikarya</taxon>
        <taxon>Basidiomycota</taxon>
        <taxon>Agaricomycotina</taxon>
        <taxon>Agaricomycetes</taxon>
        <taxon>Agaricomycetidae</taxon>
        <taxon>Agaricales</taxon>
        <taxon>Agaricineae</taxon>
        <taxon>Hymenogastraceae</taxon>
        <taxon>Gymnopilus</taxon>
    </lineage>
</organism>
<proteinExistence type="predicted"/>
<feature type="transmembrane region" description="Helical" evidence="6">
    <location>
        <begin position="564"/>
        <end position="591"/>
    </location>
</feature>
<dbReference type="InterPro" id="IPR011701">
    <property type="entry name" value="MFS"/>
</dbReference>
<dbReference type="InterPro" id="IPR036259">
    <property type="entry name" value="MFS_trans_sf"/>
</dbReference>
<evidence type="ECO:0000256" key="6">
    <source>
        <dbReference type="SAM" id="Phobius"/>
    </source>
</evidence>
<keyword evidence="2 6" id="KW-0812">Transmembrane</keyword>
<dbReference type="PANTHER" id="PTHR23507:SF1">
    <property type="entry name" value="FI18259P1-RELATED"/>
    <property type="match status" value="1"/>
</dbReference>
<feature type="transmembrane region" description="Helical" evidence="6">
    <location>
        <begin position="603"/>
        <end position="626"/>
    </location>
</feature>
<protein>
    <submittedName>
        <fullName evidence="7">Major facilitator superfamily domain-containing protein</fullName>
    </submittedName>
</protein>
<comment type="caution">
    <text evidence="7">The sequence shown here is derived from an EMBL/GenBank/DDBJ whole genome shotgun (WGS) entry which is preliminary data.</text>
</comment>
<evidence type="ECO:0000256" key="2">
    <source>
        <dbReference type="ARBA" id="ARBA00022692"/>
    </source>
</evidence>
<feature type="transmembrane region" description="Helical" evidence="6">
    <location>
        <begin position="434"/>
        <end position="453"/>
    </location>
</feature>
<evidence type="ECO:0000313" key="8">
    <source>
        <dbReference type="Proteomes" id="UP000724874"/>
    </source>
</evidence>
<feature type="transmembrane region" description="Helical" evidence="6">
    <location>
        <begin position="244"/>
        <end position="266"/>
    </location>
</feature>
<feature type="transmembrane region" description="Helical" evidence="6">
    <location>
        <begin position="312"/>
        <end position="335"/>
    </location>
</feature>
<dbReference type="OrthoDB" id="3026777at2759"/>
<reference evidence="7" key="1">
    <citation type="submission" date="2020-11" db="EMBL/GenBank/DDBJ databases">
        <authorList>
            <consortium name="DOE Joint Genome Institute"/>
            <person name="Ahrendt S."/>
            <person name="Riley R."/>
            <person name="Andreopoulos W."/>
            <person name="LaButti K."/>
            <person name="Pangilinan J."/>
            <person name="Ruiz-duenas F.J."/>
            <person name="Barrasa J.M."/>
            <person name="Sanchez-Garcia M."/>
            <person name="Camarero S."/>
            <person name="Miyauchi S."/>
            <person name="Serrano A."/>
            <person name="Linde D."/>
            <person name="Babiker R."/>
            <person name="Drula E."/>
            <person name="Ayuso-Fernandez I."/>
            <person name="Pacheco R."/>
            <person name="Padilla G."/>
            <person name="Ferreira P."/>
            <person name="Barriuso J."/>
            <person name="Kellner H."/>
            <person name="Castanera R."/>
            <person name="Alfaro M."/>
            <person name="Ramirez L."/>
            <person name="Pisabarro A.G."/>
            <person name="Kuo A."/>
            <person name="Tritt A."/>
            <person name="Lipzen A."/>
            <person name="He G."/>
            <person name="Yan M."/>
            <person name="Ng V."/>
            <person name="Cullen D."/>
            <person name="Martin F."/>
            <person name="Rosso M.-N."/>
            <person name="Henrissat B."/>
            <person name="Hibbett D."/>
            <person name="Martinez A.T."/>
            <person name="Grigoriev I.V."/>
        </authorList>
    </citation>
    <scope>NUCLEOTIDE SEQUENCE</scope>
    <source>
        <strain evidence="7">AH 44721</strain>
    </source>
</reference>
<feature type="transmembrane region" description="Helical" evidence="6">
    <location>
        <begin position="272"/>
        <end position="300"/>
    </location>
</feature>
<feature type="transmembrane region" description="Helical" evidence="6">
    <location>
        <begin position="473"/>
        <end position="494"/>
    </location>
</feature>
<keyword evidence="8" id="KW-1185">Reference proteome</keyword>
<feature type="region of interest" description="Disordered" evidence="5">
    <location>
        <begin position="1"/>
        <end position="28"/>
    </location>
</feature>
<dbReference type="AlphaFoldDB" id="A0A9P5TTB7"/>
<feature type="transmembrane region" description="Helical" evidence="6">
    <location>
        <begin position="538"/>
        <end position="558"/>
    </location>
</feature>
<dbReference type="Pfam" id="PF07690">
    <property type="entry name" value="MFS_1"/>
    <property type="match status" value="1"/>
</dbReference>
<dbReference type="Gene3D" id="1.20.1250.20">
    <property type="entry name" value="MFS general substrate transporter like domains"/>
    <property type="match status" value="2"/>
</dbReference>